<evidence type="ECO:0000256" key="1">
    <source>
        <dbReference type="SAM" id="MobiDB-lite"/>
    </source>
</evidence>
<keyword evidence="3" id="KW-1185">Reference proteome</keyword>
<dbReference type="AlphaFoldDB" id="A0AA40GAW5"/>
<accession>A0AA40GAW5</accession>
<proteinExistence type="predicted"/>
<gene>
    <name evidence="2" type="ORF">K0M31_012123</name>
</gene>
<protein>
    <submittedName>
        <fullName evidence="2">Uncharacterized protein</fullName>
    </submittedName>
</protein>
<dbReference type="EMBL" id="JAHYIQ010000003">
    <property type="protein sequence ID" value="KAK1134353.1"/>
    <property type="molecule type" value="Genomic_DNA"/>
</dbReference>
<organism evidence="2 3">
    <name type="scientific">Melipona bicolor</name>
    <dbReference type="NCBI Taxonomy" id="60889"/>
    <lineage>
        <taxon>Eukaryota</taxon>
        <taxon>Metazoa</taxon>
        <taxon>Ecdysozoa</taxon>
        <taxon>Arthropoda</taxon>
        <taxon>Hexapoda</taxon>
        <taxon>Insecta</taxon>
        <taxon>Pterygota</taxon>
        <taxon>Neoptera</taxon>
        <taxon>Endopterygota</taxon>
        <taxon>Hymenoptera</taxon>
        <taxon>Apocrita</taxon>
        <taxon>Aculeata</taxon>
        <taxon>Apoidea</taxon>
        <taxon>Anthophila</taxon>
        <taxon>Apidae</taxon>
        <taxon>Melipona</taxon>
    </lineage>
</organism>
<evidence type="ECO:0000313" key="2">
    <source>
        <dbReference type="EMBL" id="KAK1134353.1"/>
    </source>
</evidence>
<feature type="region of interest" description="Disordered" evidence="1">
    <location>
        <begin position="122"/>
        <end position="144"/>
    </location>
</feature>
<reference evidence="2" key="1">
    <citation type="submission" date="2021-10" db="EMBL/GenBank/DDBJ databases">
        <title>Melipona bicolor Genome sequencing and assembly.</title>
        <authorList>
            <person name="Araujo N.S."/>
            <person name="Arias M.C."/>
        </authorList>
    </citation>
    <scope>NUCLEOTIDE SEQUENCE</scope>
    <source>
        <strain evidence="2">USP_2M_L1-L4_2017</strain>
        <tissue evidence="2">Whole body</tissue>
    </source>
</reference>
<evidence type="ECO:0000313" key="3">
    <source>
        <dbReference type="Proteomes" id="UP001177670"/>
    </source>
</evidence>
<name>A0AA40GAW5_9HYME</name>
<feature type="region of interest" description="Disordered" evidence="1">
    <location>
        <begin position="43"/>
        <end position="77"/>
    </location>
</feature>
<comment type="caution">
    <text evidence="2">The sequence shown here is derived from an EMBL/GenBank/DDBJ whole genome shotgun (WGS) entry which is preliminary data.</text>
</comment>
<dbReference type="Proteomes" id="UP001177670">
    <property type="component" value="Unassembled WGS sequence"/>
</dbReference>
<sequence length="144" mass="15784">MDEKEGKRIVGVHHLGAEKSGATRLSQARPEARLWLRDHLGRQAWNADNPDGPADRAGDTLSGKTGRRTKEGEPGRCVATSSDFELHLPSVPRTNPMNVPAIVAYLGDCRSATAMPLTDIIPNDRSYSRFSTTDRELSRSNTKS</sequence>